<feature type="region of interest" description="Disordered" evidence="1">
    <location>
        <begin position="34"/>
        <end position="64"/>
    </location>
</feature>
<name>A0A016UH45_9BILA</name>
<protein>
    <submittedName>
        <fullName evidence="2">Uncharacterized protein</fullName>
    </submittedName>
</protein>
<evidence type="ECO:0000313" key="3">
    <source>
        <dbReference type="Proteomes" id="UP000024635"/>
    </source>
</evidence>
<evidence type="ECO:0000313" key="2">
    <source>
        <dbReference type="EMBL" id="EYC14674.1"/>
    </source>
</evidence>
<gene>
    <name evidence="2" type="primary">Acey_s0040.g339</name>
    <name evidence="2" type="ORF">Y032_0040g339</name>
</gene>
<keyword evidence="3" id="KW-1185">Reference proteome</keyword>
<sequence length="102" mass="11615">MTHRKRMRGYSAITLPGINQYHLRKRKPVASFHAPFFGADHSPRKRKSRGKGGPITMKTPDAETPENAVAGKVLIRKMIMNISNAFSKKNFSICEREMNKDE</sequence>
<organism evidence="2 3">
    <name type="scientific">Ancylostoma ceylanicum</name>
    <dbReference type="NCBI Taxonomy" id="53326"/>
    <lineage>
        <taxon>Eukaryota</taxon>
        <taxon>Metazoa</taxon>
        <taxon>Ecdysozoa</taxon>
        <taxon>Nematoda</taxon>
        <taxon>Chromadorea</taxon>
        <taxon>Rhabditida</taxon>
        <taxon>Rhabditina</taxon>
        <taxon>Rhabditomorpha</taxon>
        <taxon>Strongyloidea</taxon>
        <taxon>Ancylostomatidae</taxon>
        <taxon>Ancylostomatinae</taxon>
        <taxon>Ancylostoma</taxon>
    </lineage>
</organism>
<dbReference type="AlphaFoldDB" id="A0A016UH45"/>
<comment type="caution">
    <text evidence="2">The sequence shown here is derived from an EMBL/GenBank/DDBJ whole genome shotgun (WGS) entry which is preliminary data.</text>
</comment>
<reference evidence="3" key="1">
    <citation type="journal article" date="2015" name="Nat. Genet.">
        <title>The genome and transcriptome of the zoonotic hookworm Ancylostoma ceylanicum identify infection-specific gene families.</title>
        <authorList>
            <person name="Schwarz E.M."/>
            <person name="Hu Y."/>
            <person name="Antoshechkin I."/>
            <person name="Miller M.M."/>
            <person name="Sternberg P.W."/>
            <person name="Aroian R.V."/>
        </authorList>
    </citation>
    <scope>NUCLEOTIDE SEQUENCE</scope>
    <source>
        <strain evidence="3">HY135</strain>
    </source>
</reference>
<dbReference type="EMBL" id="JARK01001376">
    <property type="protein sequence ID" value="EYC14674.1"/>
    <property type="molecule type" value="Genomic_DNA"/>
</dbReference>
<proteinExistence type="predicted"/>
<evidence type="ECO:0000256" key="1">
    <source>
        <dbReference type="SAM" id="MobiDB-lite"/>
    </source>
</evidence>
<dbReference type="Proteomes" id="UP000024635">
    <property type="component" value="Unassembled WGS sequence"/>
</dbReference>
<accession>A0A016UH45</accession>